<feature type="region of interest" description="Disordered" evidence="8">
    <location>
        <begin position="51"/>
        <end position="141"/>
    </location>
</feature>
<dbReference type="EMBL" id="JARPMG010000003">
    <property type="protein sequence ID" value="KAJ8101749.1"/>
    <property type="molecule type" value="Genomic_DNA"/>
</dbReference>
<dbReference type="Proteomes" id="UP001217417">
    <property type="component" value="Unassembled WGS sequence"/>
</dbReference>
<protein>
    <recommendedName>
        <fullName evidence="3 7">DNA replication regulator SLD2</fullName>
    </recommendedName>
</protein>
<dbReference type="Gene3D" id="1.10.10.1460">
    <property type="match status" value="1"/>
</dbReference>
<comment type="similarity">
    <text evidence="2 7">Belongs to the SLD2 family.</text>
</comment>
<dbReference type="Pfam" id="PF11719">
    <property type="entry name" value="Drc1-Sld2"/>
    <property type="match status" value="1"/>
</dbReference>
<evidence type="ECO:0000256" key="3">
    <source>
        <dbReference type="ARBA" id="ARBA00018363"/>
    </source>
</evidence>
<dbReference type="PANTHER" id="PTHR28124">
    <property type="entry name" value="DNA REPLICATION REGULATOR SLD2"/>
    <property type="match status" value="1"/>
</dbReference>
<comment type="subcellular location">
    <subcellularLocation>
        <location evidence="1 7">Nucleus</location>
    </subcellularLocation>
</comment>
<dbReference type="RefSeq" id="XP_056045199.1">
    <property type="nucleotide sequence ID" value="XM_056191426.1"/>
</dbReference>
<comment type="function">
    <text evidence="7">Has a role in the initiation of DNA replication. Required at S-phase checkpoint.</text>
</comment>
<feature type="compositionally biased region" description="Basic residues" evidence="8">
    <location>
        <begin position="423"/>
        <end position="438"/>
    </location>
</feature>
<dbReference type="PANTHER" id="PTHR28124:SF1">
    <property type="entry name" value="DNA REPLICATION REGULATOR SLD2"/>
    <property type="match status" value="1"/>
</dbReference>
<gene>
    <name evidence="9" type="ORF">POJ06DRAFT_70136</name>
</gene>
<evidence type="ECO:0000256" key="4">
    <source>
        <dbReference type="ARBA" id="ARBA00022705"/>
    </source>
</evidence>
<evidence type="ECO:0000256" key="5">
    <source>
        <dbReference type="ARBA" id="ARBA00023242"/>
    </source>
</evidence>
<feature type="region of interest" description="Disordered" evidence="8">
    <location>
        <begin position="205"/>
        <end position="225"/>
    </location>
</feature>
<sequence length="438" mass="49973">MAATDRVKPGASLEQLKLDIKNWEYEFKNRFGRQPEKKDVKQNSEIAAKYKEYQKAKQSTTGLKENAKEEDAHWRRDHHRDRQSRTGYRRRSQDVREASPSPTNDYCHTPNRVKDQPRHQHSQSSTLTKSPSKVEYDSPYVENSVRRQKVTVIGPTPQAEGRVLGIFDITNSPNYLSQSQQTQILPPASPSPASMVLLSTPTKTATMTTPSKVNRQRTPQSVTPSYFRPLDTNKIYMTPSPLKPKKVSRGLTSILAELRQMQDEELDEQERIMLEIEDCMPHIDNISTKVSVDGVENAVDLEHSAYHLGEIKEGDSELLLRESKQKEAMREKAKYTKAKTQKRTTRRVIMRPAKLTTGFAYKDAQEQMEEAQSCAEEDGDEDGDSSGKEHTVAKIAGQNGDVANKKRRSSRKPGSVSQNFQRLKLRNKSGKRFSRRRK</sequence>
<feature type="compositionally biased region" description="Basic and acidic residues" evidence="8">
    <location>
        <begin position="65"/>
        <end position="74"/>
    </location>
</feature>
<keyword evidence="10" id="KW-1185">Reference proteome</keyword>
<keyword evidence="4 7" id="KW-0235">DNA replication</keyword>
<dbReference type="GO" id="GO:0003697">
    <property type="term" value="F:single-stranded DNA binding"/>
    <property type="evidence" value="ECO:0007669"/>
    <property type="project" value="TreeGrafter"/>
</dbReference>
<dbReference type="GO" id="GO:0006270">
    <property type="term" value="P:DNA replication initiation"/>
    <property type="evidence" value="ECO:0007669"/>
    <property type="project" value="UniProtKB-UniRule"/>
</dbReference>
<proteinExistence type="inferred from homology"/>
<keyword evidence="6 7" id="KW-0131">Cell cycle</keyword>
<dbReference type="InterPro" id="IPR040203">
    <property type="entry name" value="Sld2"/>
</dbReference>
<feature type="compositionally biased region" description="Acidic residues" evidence="8">
    <location>
        <begin position="375"/>
        <end position="384"/>
    </location>
</feature>
<reference evidence="9" key="1">
    <citation type="submission" date="2023-03" db="EMBL/GenBank/DDBJ databases">
        <title>Near-Complete genome sequence of Lipomyces tetrasporous NRRL Y-64009, an oleaginous yeast capable of growing on lignocellulosic hydrolysates.</title>
        <authorList>
            <consortium name="Lawrence Berkeley National Laboratory"/>
            <person name="Jagtap S.S."/>
            <person name="Liu J.-J."/>
            <person name="Walukiewicz H.E."/>
            <person name="Pangilinan J."/>
            <person name="Lipzen A."/>
            <person name="Ahrendt S."/>
            <person name="Koriabine M."/>
            <person name="Cobaugh K."/>
            <person name="Salamov A."/>
            <person name="Yoshinaga Y."/>
            <person name="Ng V."/>
            <person name="Daum C."/>
            <person name="Grigoriev I.V."/>
            <person name="Slininger P.J."/>
            <person name="Dien B.S."/>
            <person name="Jin Y.-S."/>
            <person name="Rao C.V."/>
        </authorList>
    </citation>
    <scope>NUCLEOTIDE SEQUENCE</scope>
    <source>
        <strain evidence="9">NRRL Y-64009</strain>
    </source>
</reference>
<feature type="compositionally biased region" description="Basic residues" evidence="8">
    <location>
        <begin position="75"/>
        <end position="90"/>
    </location>
</feature>
<dbReference type="GO" id="GO:0031261">
    <property type="term" value="C:DNA replication preinitiation complex"/>
    <property type="evidence" value="ECO:0007669"/>
    <property type="project" value="TreeGrafter"/>
</dbReference>
<dbReference type="GeneID" id="80886592"/>
<evidence type="ECO:0000256" key="8">
    <source>
        <dbReference type="SAM" id="MobiDB-lite"/>
    </source>
</evidence>
<evidence type="ECO:0000313" key="10">
    <source>
        <dbReference type="Proteomes" id="UP001217417"/>
    </source>
</evidence>
<dbReference type="AlphaFoldDB" id="A0AAD7QUM6"/>
<dbReference type="InterPro" id="IPR021110">
    <property type="entry name" value="DNA_rep_checkpnt_protein"/>
</dbReference>
<organism evidence="9 10">
    <name type="scientific">Lipomyces tetrasporus</name>
    <dbReference type="NCBI Taxonomy" id="54092"/>
    <lineage>
        <taxon>Eukaryota</taxon>
        <taxon>Fungi</taxon>
        <taxon>Dikarya</taxon>
        <taxon>Ascomycota</taxon>
        <taxon>Saccharomycotina</taxon>
        <taxon>Lipomycetes</taxon>
        <taxon>Lipomycetales</taxon>
        <taxon>Lipomycetaceae</taxon>
        <taxon>Lipomyces</taxon>
    </lineage>
</organism>
<evidence type="ECO:0000313" key="9">
    <source>
        <dbReference type="EMBL" id="KAJ8101749.1"/>
    </source>
</evidence>
<accession>A0AAD7QUM6</accession>
<evidence type="ECO:0000256" key="1">
    <source>
        <dbReference type="ARBA" id="ARBA00004123"/>
    </source>
</evidence>
<dbReference type="GO" id="GO:0000727">
    <property type="term" value="P:double-strand break repair via break-induced replication"/>
    <property type="evidence" value="ECO:0007669"/>
    <property type="project" value="TreeGrafter"/>
</dbReference>
<evidence type="ECO:0000256" key="2">
    <source>
        <dbReference type="ARBA" id="ARBA00007276"/>
    </source>
</evidence>
<feature type="region of interest" description="Disordered" evidence="8">
    <location>
        <begin position="366"/>
        <end position="438"/>
    </location>
</feature>
<evidence type="ECO:0000256" key="7">
    <source>
        <dbReference type="RuleBase" id="RU367067"/>
    </source>
</evidence>
<comment type="caution">
    <text evidence="9">The sequence shown here is derived from an EMBL/GenBank/DDBJ whole genome shotgun (WGS) entry which is preliminary data.</text>
</comment>
<feature type="compositionally biased region" description="Polar residues" evidence="8">
    <location>
        <begin position="122"/>
        <end position="131"/>
    </location>
</feature>
<name>A0AAD7QUM6_9ASCO</name>
<evidence type="ECO:0000256" key="6">
    <source>
        <dbReference type="ARBA" id="ARBA00023306"/>
    </source>
</evidence>
<dbReference type="GO" id="GO:0003688">
    <property type="term" value="F:DNA replication origin binding"/>
    <property type="evidence" value="ECO:0007669"/>
    <property type="project" value="TreeGrafter"/>
</dbReference>
<keyword evidence="5 7" id="KW-0539">Nucleus</keyword>
<dbReference type="GO" id="GO:1902977">
    <property type="term" value="P:mitotic DNA replication preinitiation complex assembly"/>
    <property type="evidence" value="ECO:0007669"/>
    <property type="project" value="TreeGrafter"/>
</dbReference>